<evidence type="ECO:0000313" key="8">
    <source>
        <dbReference type="EMBL" id="KXZ49927.1"/>
    </source>
</evidence>
<evidence type="ECO:0000256" key="1">
    <source>
        <dbReference type="ARBA" id="ARBA00004229"/>
    </source>
</evidence>
<dbReference type="InterPro" id="IPR024438">
    <property type="entry name" value="Staygreen"/>
</dbReference>
<dbReference type="Pfam" id="PF12638">
    <property type="entry name" value="Staygreen"/>
    <property type="match status" value="1"/>
</dbReference>
<evidence type="ECO:0000256" key="6">
    <source>
        <dbReference type="SAM" id="MobiDB-lite"/>
    </source>
</evidence>
<evidence type="ECO:0000256" key="4">
    <source>
        <dbReference type="ARBA" id="ARBA00022640"/>
    </source>
</evidence>
<dbReference type="PANTHER" id="PTHR31750:SF4">
    <property type="entry name" value="LP06106P"/>
    <property type="match status" value="1"/>
</dbReference>
<evidence type="ECO:0000259" key="7">
    <source>
        <dbReference type="Pfam" id="PF12638"/>
    </source>
</evidence>
<gene>
    <name evidence="8" type="ORF">GPECTOR_19g378</name>
</gene>
<name>A0A150GJE4_GONPE</name>
<feature type="domain" description="Staygreen protein" evidence="7">
    <location>
        <begin position="13"/>
        <end position="129"/>
    </location>
</feature>
<keyword evidence="9" id="KW-1185">Reference proteome</keyword>
<dbReference type="EMBL" id="LSYV01000020">
    <property type="protein sequence ID" value="KXZ49927.1"/>
    <property type="molecule type" value="Genomic_DNA"/>
</dbReference>
<dbReference type="STRING" id="33097.A0A150GJE4"/>
<dbReference type="GO" id="GO:0009507">
    <property type="term" value="C:chloroplast"/>
    <property type="evidence" value="ECO:0007669"/>
    <property type="project" value="UniProtKB-SubCell"/>
</dbReference>
<keyword evidence="3" id="KW-0150">Chloroplast</keyword>
<comment type="caution">
    <text evidence="8">The sequence shown here is derived from an EMBL/GenBank/DDBJ whole genome shotgun (WGS) entry which is preliminary data.</text>
</comment>
<reference evidence="9" key="1">
    <citation type="journal article" date="2016" name="Nat. Commun.">
        <title>The Gonium pectorale genome demonstrates co-option of cell cycle regulation during the evolution of multicellularity.</title>
        <authorList>
            <person name="Hanschen E.R."/>
            <person name="Marriage T.N."/>
            <person name="Ferris P.J."/>
            <person name="Hamaji T."/>
            <person name="Toyoda A."/>
            <person name="Fujiyama A."/>
            <person name="Neme R."/>
            <person name="Noguchi H."/>
            <person name="Minakuchi Y."/>
            <person name="Suzuki M."/>
            <person name="Kawai-Toyooka H."/>
            <person name="Smith D.R."/>
            <person name="Sparks H."/>
            <person name="Anderson J."/>
            <person name="Bakaric R."/>
            <person name="Luria V."/>
            <person name="Karger A."/>
            <person name="Kirschner M.W."/>
            <person name="Durand P.M."/>
            <person name="Michod R.E."/>
            <person name="Nozaki H."/>
            <person name="Olson B.J."/>
        </authorList>
    </citation>
    <scope>NUCLEOTIDE SEQUENCE [LARGE SCALE GENOMIC DNA]</scope>
    <source>
        <strain evidence="9">NIES-2863</strain>
    </source>
</reference>
<dbReference type="OrthoDB" id="1931912at2759"/>
<dbReference type="Proteomes" id="UP000075714">
    <property type="component" value="Unassembled WGS sequence"/>
</dbReference>
<dbReference type="AlphaFoldDB" id="A0A150GJE4"/>
<keyword evidence="4" id="KW-0934">Plastid</keyword>
<protein>
    <recommendedName>
        <fullName evidence="7">Staygreen protein domain-containing protein</fullName>
    </recommendedName>
</protein>
<evidence type="ECO:0000256" key="5">
    <source>
        <dbReference type="ARBA" id="ARBA00022946"/>
    </source>
</evidence>
<comment type="subcellular location">
    <subcellularLocation>
        <location evidence="1">Plastid</location>
        <location evidence="1">Chloroplast</location>
    </subcellularLocation>
</comment>
<evidence type="ECO:0000256" key="3">
    <source>
        <dbReference type="ARBA" id="ARBA00022528"/>
    </source>
</evidence>
<comment type="similarity">
    <text evidence="2">Belongs to the staygreen family.</text>
</comment>
<evidence type="ECO:0000313" key="9">
    <source>
        <dbReference type="Proteomes" id="UP000075714"/>
    </source>
</evidence>
<keyword evidence="5" id="KW-0809">Transit peptide</keyword>
<organism evidence="8 9">
    <name type="scientific">Gonium pectorale</name>
    <name type="common">Green alga</name>
    <dbReference type="NCBI Taxonomy" id="33097"/>
    <lineage>
        <taxon>Eukaryota</taxon>
        <taxon>Viridiplantae</taxon>
        <taxon>Chlorophyta</taxon>
        <taxon>core chlorophytes</taxon>
        <taxon>Chlorophyceae</taxon>
        <taxon>CS clade</taxon>
        <taxon>Chlamydomonadales</taxon>
        <taxon>Volvocaceae</taxon>
        <taxon>Gonium</taxon>
    </lineage>
</organism>
<sequence>MGGIKSVGETTRGNLRLTIGPDYNTQQISGFYTRLLRDEVVAEWVNVGSSTYTLHVYCHVSGEERWLAPPLLRNYIFRREMPLVLDTLVYAERSLLLAQPELGRAQVFVHFQSSVKELDTVEYWGVLGDRSTWPRGPTSILLRMIYAVVGWPPSMAAQPADLSIDLPAEPQDMETAVRLQQQQQHRQRQEQQQLLPLGQQTVAEARGAPEDEQQQEQGRLQLHELEAQQLDEQARRLEQQRRRQERDLQGASAATEVAVTVGRQGLVLQQVAADLELCPAADPALGPDGGAGLLINGSARATREGVPAVVYSSSNGNGCANGNGVSSPCDQGQSRTTASGVQVYSAYSNGYDGFDPISRRGSNGAPGVVVRGDLGSTVDSAASEWEGDASPASGAGRPARPLQAAPNGALPSGTATAVAAALPPSADASASAHGADAQRRPQSAIAAVAALAQQPAAVVSTRLVASSAGGANGDGDACSGDANCTCPCSRGGEAGMLGLVVAPDGEEPRASQLRAAGASSSAGVAQLERGAELVGARGAVHAS</sequence>
<evidence type="ECO:0000256" key="2">
    <source>
        <dbReference type="ARBA" id="ARBA00009234"/>
    </source>
</evidence>
<feature type="region of interest" description="Disordered" evidence="6">
    <location>
        <begin position="234"/>
        <end position="253"/>
    </location>
</feature>
<accession>A0A150GJE4</accession>
<feature type="region of interest" description="Disordered" evidence="6">
    <location>
        <begin position="381"/>
        <end position="412"/>
    </location>
</feature>
<dbReference type="PANTHER" id="PTHR31750">
    <property type="entry name" value="PROTEIN STAY-GREEN 1, CHLOROPLASTIC-RELATED"/>
    <property type="match status" value="1"/>
</dbReference>
<feature type="compositionally biased region" description="Basic and acidic residues" evidence="6">
    <location>
        <begin position="234"/>
        <end position="248"/>
    </location>
</feature>
<proteinExistence type="inferred from homology"/>